<proteinExistence type="predicted"/>
<dbReference type="EMBL" id="BLXT01007756">
    <property type="protein sequence ID" value="GFO42115.1"/>
    <property type="molecule type" value="Genomic_DNA"/>
</dbReference>
<gene>
    <name evidence="1" type="ORF">PoB_006862000</name>
</gene>
<name>A0AAV4DDB5_9GAST</name>
<sequence length="92" mass="10273">MVQGRNTCCFCQTEAAGLPLLYLVGLGLSKNRFHTFVRLPERGHCTSCSMGSEAPERYPMVLRQRRHEYGSKDFAYVPPASHTVGERPRSGA</sequence>
<evidence type="ECO:0000313" key="1">
    <source>
        <dbReference type="EMBL" id="GFO42115.1"/>
    </source>
</evidence>
<organism evidence="1 2">
    <name type="scientific">Plakobranchus ocellatus</name>
    <dbReference type="NCBI Taxonomy" id="259542"/>
    <lineage>
        <taxon>Eukaryota</taxon>
        <taxon>Metazoa</taxon>
        <taxon>Spiralia</taxon>
        <taxon>Lophotrochozoa</taxon>
        <taxon>Mollusca</taxon>
        <taxon>Gastropoda</taxon>
        <taxon>Heterobranchia</taxon>
        <taxon>Euthyneura</taxon>
        <taxon>Panpulmonata</taxon>
        <taxon>Sacoglossa</taxon>
        <taxon>Placobranchoidea</taxon>
        <taxon>Plakobranchidae</taxon>
        <taxon>Plakobranchus</taxon>
    </lineage>
</organism>
<reference evidence="1 2" key="1">
    <citation type="journal article" date="2021" name="Elife">
        <title>Chloroplast acquisition without the gene transfer in kleptoplastic sea slugs, Plakobranchus ocellatus.</title>
        <authorList>
            <person name="Maeda T."/>
            <person name="Takahashi S."/>
            <person name="Yoshida T."/>
            <person name="Shimamura S."/>
            <person name="Takaki Y."/>
            <person name="Nagai Y."/>
            <person name="Toyoda A."/>
            <person name="Suzuki Y."/>
            <person name="Arimoto A."/>
            <person name="Ishii H."/>
            <person name="Satoh N."/>
            <person name="Nishiyama T."/>
            <person name="Hasebe M."/>
            <person name="Maruyama T."/>
            <person name="Minagawa J."/>
            <person name="Obokata J."/>
            <person name="Shigenobu S."/>
        </authorList>
    </citation>
    <scope>NUCLEOTIDE SEQUENCE [LARGE SCALE GENOMIC DNA]</scope>
</reference>
<accession>A0AAV4DDB5</accession>
<comment type="caution">
    <text evidence="1">The sequence shown here is derived from an EMBL/GenBank/DDBJ whole genome shotgun (WGS) entry which is preliminary data.</text>
</comment>
<protein>
    <submittedName>
        <fullName evidence="1">Uncharacterized protein</fullName>
    </submittedName>
</protein>
<dbReference type="Proteomes" id="UP000735302">
    <property type="component" value="Unassembled WGS sequence"/>
</dbReference>
<dbReference type="AlphaFoldDB" id="A0AAV4DDB5"/>
<keyword evidence="2" id="KW-1185">Reference proteome</keyword>
<evidence type="ECO:0000313" key="2">
    <source>
        <dbReference type="Proteomes" id="UP000735302"/>
    </source>
</evidence>